<dbReference type="EMBL" id="KI271589">
    <property type="protein sequence ID" value="ERL65090.1"/>
    <property type="molecule type" value="Genomic_DNA"/>
</dbReference>
<evidence type="ECO:0000313" key="2">
    <source>
        <dbReference type="EMBL" id="ERL65090.1"/>
    </source>
</evidence>
<keyword evidence="1" id="KW-0472">Membrane</keyword>
<keyword evidence="3" id="KW-1185">Reference proteome</keyword>
<organism evidence="2 3">
    <name type="scientific">Schleiferilactobacillus shenzhenensis LY-73</name>
    <dbReference type="NCBI Taxonomy" id="1231336"/>
    <lineage>
        <taxon>Bacteria</taxon>
        <taxon>Bacillati</taxon>
        <taxon>Bacillota</taxon>
        <taxon>Bacilli</taxon>
        <taxon>Lactobacillales</taxon>
        <taxon>Lactobacillaceae</taxon>
        <taxon>Schleiferilactobacillus</taxon>
    </lineage>
</organism>
<keyword evidence="1" id="KW-1133">Transmembrane helix</keyword>
<feature type="transmembrane region" description="Helical" evidence="1">
    <location>
        <begin position="55"/>
        <end position="76"/>
    </location>
</feature>
<keyword evidence="1" id="KW-0812">Transmembrane</keyword>
<dbReference type="HOGENOM" id="CLU_2423282_0_0_9"/>
<evidence type="ECO:0000256" key="1">
    <source>
        <dbReference type="SAM" id="Phobius"/>
    </source>
</evidence>
<accession>U4TNS0</accession>
<evidence type="ECO:0000313" key="3">
    <source>
        <dbReference type="Proteomes" id="UP000030647"/>
    </source>
</evidence>
<sequence>MAYIIVMGLICGVAVTTVDGWRNGEQLIGSALGLTAGVLGAAYTARLWPVTLHGAAGWAIVAVGGCLVSMVTLIIYRQYRQWSNDGKRGNK</sequence>
<gene>
    <name evidence="2" type="ORF">L248_3028</name>
</gene>
<dbReference type="RefSeq" id="WP_022529613.1">
    <property type="nucleotide sequence ID" value="NZ_KI271589.1"/>
</dbReference>
<dbReference type="AlphaFoldDB" id="U4TNS0"/>
<dbReference type="STRING" id="1231336.L248_3028"/>
<dbReference type="Proteomes" id="UP000030647">
    <property type="component" value="Unassembled WGS sequence"/>
</dbReference>
<reference evidence="3" key="1">
    <citation type="journal article" date="2013" name="Genome Announc.">
        <title>Whole-Genome Sequencing of Lactobacillus shenzhenensis Strain LY-73T.</title>
        <authorList>
            <person name="Lin Z."/>
            <person name="Liu Z."/>
            <person name="Yang R."/>
            <person name="Zou Y."/>
            <person name="Wan D."/>
            <person name="Chen J."/>
            <person name="Guo M."/>
            <person name="Zhao J."/>
            <person name="Fang C."/>
            <person name="Yang R."/>
            <person name="Liu F."/>
        </authorList>
    </citation>
    <scope>NUCLEOTIDE SEQUENCE [LARGE SCALE GENOMIC DNA]</scope>
    <source>
        <strain evidence="3">LY-73</strain>
    </source>
</reference>
<protein>
    <submittedName>
        <fullName evidence="2">Uncharacterized protein</fullName>
    </submittedName>
</protein>
<proteinExistence type="predicted"/>
<name>U4TNS0_9LACO</name>